<keyword evidence="2" id="KW-1185">Reference proteome</keyword>
<gene>
    <name evidence="1" type="ORF">TWF481_007517</name>
</gene>
<dbReference type="AlphaFoldDB" id="A0AAV9WDN2"/>
<accession>A0AAV9WDN2</accession>
<proteinExistence type="predicted"/>
<name>A0AAV9WDN2_9PEZI</name>
<organism evidence="1 2">
    <name type="scientific">Arthrobotrys musiformis</name>
    <dbReference type="NCBI Taxonomy" id="47236"/>
    <lineage>
        <taxon>Eukaryota</taxon>
        <taxon>Fungi</taxon>
        <taxon>Dikarya</taxon>
        <taxon>Ascomycota</taxon>
        <taxon>Pezizomycotina</taxon>
        <taxon>Orbiliomycetes</taxon>
        <taxon>Orbiliales</taxon>
        <taxon>Orbiliaceae</taxon>
        <taxon>Arthrobotrys</taxon>
    </lineage>
</organism>
<reference evidence="1 2" key="1">
    <citation type="submission" date="2023-08" db="EMBL/GenBank/DDBJ databases">
        <authorList>
            <person name="Palmer J.M."/>
        </authorList>
    </citation>
    <scope>NUCLEOTIDE SEQUENCE [LARGE SCALE GENOMIC DNA]</scope>
    <source>
        <strain evidence="1 2">TWF481</strain>
    </source>
</reference>
<comment type="caution">
    <text evidence="1">The sequence shown here is derived from an EMBL/GenBank/DDBJ whole genome shotgun (WGS) entry which is preliminary data.</text>
</comment>
<protein>
    <submittedName>
        <fullName evidence="1">Uncharacterized protein</fullName>
    </submittedName>
</protein>
<dbReference type="EMBL" id="JAVHJL010000004">
    <property type="protein sequence ID" value="KAK6505626.1"/>
    <property type="molecule type" value="Genomic_DNA"/>
</dbReference>
<evidence type="ECO:0000313" key="1">
    <source>
        <dbReference type="EMBL" id="KAK6505626.1"/>
    </source>
</evidence>
<evidence type="ECO:0000313" key="2">
    <source>
        <dbReference type="Proteomes" id="UP001370758"/>
    </source>
</evidence>
<dbReference type="Proteomes" id="UP001370758">
    <property type="component" value="Unassembled WGS sequence"/>
</dbReference>
<sequence length="304" mass="34444">MIHVIFLGAYFALISIISSFLAQIRPDTAISLKPTLHRRILFEQGKIWDNTTPYLTRACKLGLYTKHNTGIEIAGKFLPTSSRYEAWEGYPLGPNYDPETNQQTLISERQQSSTCRNVPGEIGGKLAENGIEQIFMSGYCYCLFYKDESCRDNSVPSLLMRNKVSNALGDDWSGNIKSFTCKKYSHWLSFVGCKLWFSDGGGPDPPEKSEYVQQTGWDIDEWTGKGPCRSISPIVMKHWTISGCTCNFYTDSECEKRILLDGHAGWVRRENMTIFGDQGVMSYRCDLPYAPPFAVPNSFFEKGY</sequence>